<gene>
    <name evidence="1" type="ORF">AFERRI_140045</name>
    <name evidence="2" type="ORF">AFERRI_40017</name>
</gene>
<keyword evidence="3" id="KW-1185">Reference proteome</keyword>
<dbReference type="PANTHER" id="PTHR35891:SF3">
    <property type="entry name" value="THIOL:DISULFIDE INTERCHANGE PROTEIN DSBL"/>
    <property type="match status" value="1"/>
</dbReference>
<dbReference type="AlphaFoldDB" id="A0A060UKL0"/>
<evidence type="ECO:0000313" key="3">
    <source>
        <dbReference type="Proteomes" id="UP000193925"/>
    </source>
</evidence>
<sequence>MTRMVQVAAIVAGIIIGVSSPAIRAQGLNGLGGMTDGTHQFKPYRRIHLGPEYRDTIIEAMVYECPFCRALNNQTLRWADTLPSSIHFEQMPAAVGKPWISMAQSYFAVAAIDPGILPRFDSEAFHLVQDDHDSYSDPRTYALATEKIGVRPADYLAAMRYKPVQQLVLQDIRVMGKAGIRQTPSLIICGRYVITPGSVQGNYSLYFQLANALASHCISENHLEDETP</sequence>
<dbReference type="Gene3D" id="3.40.30.10">
    <property type="entry name" value="Glutaredoxin"/>
    <property type="match status" value="1"/>
</dbReference>
<dbReference type="EMBL" id="CCCS020000006">
    <property type="protein sequence ID" value="CDQ08980.1"/>
    <property type="molecule type" value="Genomic_DNA"/>
</dbReference>
<accession>A0A060UKL0</accession>
<proteinExistence type="predicted"/>
<reference evidence="2 3" key="3">
    <citation type="submission" date="2017-03" db="EMBL/GenBank/DDBJ databases">
        <authorList>
            <person name="Regsiter A."/>
            <person name="William W."/>
        </authorList>
    </citation>
    <scope>NUCLEOTIDE SEQUENCE [LARGE SCALE GENOMIC DNA]</scope>
    <source>
        <strain evidence="2">PRJEB5721</strain>
    </source>
</reference>
<dbReference type="SUPFAM" id="SSF52833">
    <property type="entry name" value="Thioredoxin-like"/>
    <property type="match status" value="1"/>
</dbReference>
<dbReference type="InterPro" id="IPR036249">
    <property type="entry name" value="Thioredoxin-like_sf"/>
</dbReference>
<organism evidence="1">
    <name type="scientific">Acidithiobacillus ferrivorans</name>
    <dbReference type="NCBI Taxonomy" id="160808"/>
    <lineage>
        <taxon>Bacteria</taxon>
        <taxon>Pseudomonadati</taxon>
        <taxon>Pseudomonadota</taxon>
        <taxon>Acidithiobacillia</taxon>
        <taxon>Acidithiobacillales</taxon>
        <taxon>Acidithiobacillaceae</taxon>
        <taxon>Acidithiobacillus</taxon>
    </lineage>
</organism>
<evidence type="ECO:0000313" key="2">
    <source>
        <dbReference type="EMBL" id="SMH66669.1"/>
    </source>
</evidence>
<reference evidence="1" key="1">
    <citation type="submission" date="2014-03" db="EMBL/GenBank/DDBJ databases">
        <authorList>
            <person name="Genoscope - CEA"/>
        </authorList>
    </citation>
    <scope>NUCLEOTIDE SEQUENCE [LARGE SCALE GENOMIC DNA]</scope>
    <source>
        <strain evidence="1">CF27</strain>
    </source>
</reference>
<dbReference type="PANTHER" id="PTHR35891">
    <property type="entry name" value="THIOL:DISULFIDE INTERCHANGE PROTEIN DSBA"/>
    <property type="match status" value="1"/>
</dbReference>
<name>A0A060UKL0_9PROT</name>
<dbReference type="RefSeq" id="WP_009566847.1">
    <property type="nucleotide sequence ID" value="NZ_CCCS020000006.1"/>
</dbReference>
<dbReference type="EMBL" id="LT841305">
    <property type="protein sequence ID" value="SMH66669.1"/>
    <property type="molecule type" value="Genomic_DNA"/>
</dbReference>
<protein>
    <submittedName>
        <fullName evidence="1">Thiol:disulfide interchange protein, DsbA family</fullName>
    </submittedName>
</protein>
<reference evidence="1" key="2">
    <citation type="submission" date="2014-07" db="EMBL/GenBank/DDBJ databases">
        <title>Initial genome analysis of the psychrotolerant acidophile Acidithiobacillus ferrivorans CF27: insights into iron and sulfur oxidation pathways and into biofilm formation.</title>
        <authorList>
            <person name="Talla E."/>
            <person name="Hedrich S."/>
            <person name="Mangenot S."/>
            <person name="Ji B."/>
            <person name="Johnson D.B."/>
            <person name="Barbe V."/>
            <person name="Bonnefoy V."/>
        </authorList>
    </citation>
    <scope>NUCLEOTIDE SEQUENCE [LARGE SCALE GENOMIC DNA]</scope>
    <source>
        <strain evidence="1">CF27</strain>
    </source>
</reference>
<dbReference type="InterPro" id="IPR050824">
    <property type="entry name" value="Thiol_disulfide_DsbA"/>
</dbReference>
<evidence type="ECO:0000313" key="1">
    <source>
        <dbReference type="EMBL" id="CDQ08980.1"/>
    </source>
</evidence>
<dbReference type="Proteomes" id="UP000193925">
    <property type="component" value="Chromosome AFERRI"/>
</dbReference>